<evidence type="ECO:0000313" key="3">
    <source>
        <dbReference type="Proteomes" id="UP000662931"/>
    </source>
</evidence>
<feature type="compositionally biased region" description="Basic and acidic residues" evidence="1">
    <location>
        <begin position="204"/>
        <end position="224"/>
    </location>
</feature>
<organism evidence="2 3">
    <name type="scientific">Eeniella nana</name>
    <name type="common">Yeast</name>
    <name type="synonym">Brettanomyces nanus</name>
    <dbReference type="NCBI Taxonomy" id="13502"/>
    <lineage>
        <taxon>Eukaryota</taxon>
        <taxon>Fungi</taxon>
        <taxon>Dikarya</taxon>
        <taxon>Ascomycota</taxon>
        <taxon>Saccharomycotina</taxon>
        <taxon>Pichiomycetes</taxon>
        <taxon>Pichiales</taxon>
        <taxon>Pichiaceae</taxon>
        <taxon>Brettanomyces</taxon>
    </lineage>
</organism>
<feature type="region of interest" description="Disordered" evidence="1">
    <location>
        <begin position="1"/>
        <end position="21"/>
    </location>
</feature>
<dbReference type="AlphaFoldDB" id="A0A875S1Y9"/>
<keyword evidence="3" id="KW-1185">Reference proteome</keyword>
<feature type="compositionally biased region" description="Basic residues" evidence="1">
    <location>
        <begin position="187"/>
        <end position="201"/>
    </location>
</feature>
<name>A0A875S1Y9_EENNA</name>
<feature type="compositionally biased region" description="Basic and acidic residues" evidence="1">
    <location>
        <begin position="149"/>
        <end position="164"/>
    </location>
</feature>
<accession>A0A875S1Y9</accession>
<dbReference type="RefSeq" id="XP_038777667.1">
    <property type="nucleotide sequence ID" value="XM_038921739.1"/>
</dbReference>
<gene>
    <name evidence="2" type="ORF">FOA43_001423</name>
</gene>
<feature type="compositionally biased region" description="Acidic residues" evidence="1">
    <location>
        <begin position="101"/>
        <end position="122"/>
    </location>
</feature>
<dbReference type="EMBL" id="CP064812">
    <property type="protein sequence ID" value="QPG74102.1"/>
    <property type="molecule type" value="Genomic_DNA"/>
</dbReference>
<feature type="compositionally biased region" description="Low complexity" evidence="1">
    <location>
        <begin position="67"/>
        <end position="81"/>
    </location>
</feature>
<feature type="compositionally biased region" description="Acidic residues" evidence="1">
    <location>
        <begin position="1"/>
        <end position="14"/>
    </location>
</feature>
<proteinExistence type="predicted"/>
<sequence length="287" mass="32892">MSEQGEEEEDDDKGEETKVLKGSFPMMGSLVYFRKKRDALVDEEVERLTKSLSSYTIKATSEHSNVEGQETTGTPGAPETPWGAETPGAAEIPGLAATQEPQDEYDLFSVGDPDDPLDEDSLFDTTTIIADRSSFGEDTLPDLSGPYDPFKEIDSKVERQRRESINWLDNSVLSSLTESSDQDAEHHLHHHHRHHHHHHPHNQNSDKHIRRHFSEGDNDQRNETEWLQEYRPIPKPEAAEEQSTTAANSIPHEHQRDEHQRNEHQRHEHQRRLTCAVIFTKPRIVDI</sequence>
<feature type="region of interest" description="Disordered" evidence="1">
    <location>
        <begin position="178"/>
        <end position="269"/>
    </location>
</feature>
<protein>
    <submittedName>
        <fullName evidence="2">Uncharacterized protein</fullName>
    </submittedName>
</protein>
<dbReference type="OrthoDB" id="3992339at2759"/>
<evidence type="ECO:0000256" key="1">
    <source>
        <dbReference type="SAM" id="MobiDB-lite"/>
    </source>
</evidence>
<reference evidence="2" key="1">
    <citation type="submission" date="2020-10" db="EMBL/GenBank/DDBJ databases">
        <authorList>
            <person name="Roach M.J.R."/>
        </authorList>
    </citation>
    <scope>NUCLEOTIDE SEQUENCE</scope>
    <source>
        <strain evidence="2">CBS 1945</strain>
    </source>
</reference>
<dbReference type="GeneID" id="62194824"/>
<feature type="compositionally biased region" description="Basic and acidic residues" evidence="1">
    <location>
        <begin position="251"/>
        <end position="266"/>
    </location>
</feature>
<dbReference type="KEGG" id="bnn:FOA43_001423"/>
<dbReference type="Proteomes" id="UP000662931">
    <property type="component" value="Chromosome 1"/>
</dbReference>
<evidence type="ECO:0000313" key="2">
    <source>
        <dbReference type="EMBL" id="QPG74102.1"/>
    </source>
</evidence>
<feature type="region of interest" description="Disordered" evidence="1">
    <location>
        <begin position="53"/>
        <end position="164"/>
    </location>
</feature>